<comment type="caution">
    <text evidence="1">The sequence shown here is derived from an EMBL/GenBank/DDBJ whole genome shotgun (WGS) entry which is preliminary data.</text>
</comment>
<dbReference type="PATRIC" id="fig|423471.3.peg.1763"/>
<protein>
    <submittedName>
        <fullName evidence="1">Uncharacterized protein</fullName>
    </submittedName>
</protein>
<gene>
    <name evidence="1" type="ORF">CWATWH0003_1883</name>
</gene>
<proteinExistence type="predicted"/>
<sequence>MSYHQEKLKKFRETMDKCSEEAQANGLTPEILKEILADTNE</sequence>
<accession>G5J302</accession>
<dbReference type="AlphaFoldDB" id="G5J302"/>
<dbReference type="EMBL" id="AESD01000292">
    <property type="protein sequence ID" value="EHJ13439.1"/>
    <property type="molecule type" value="Genomic_DNA"/>
</dbReference>
<reference evidence="1 2" key="1">
    <citation type="journal article" date="2011" name="Front. Microbiol.">
        <title>Two Strains of Crocosphaera watsonii with Highly Conserved Genomes are Distinguished by Strain-Specific Features.</title>
        <authorList>
            <person name="Bench S.R."/>
            <person name="Ilikchyan I.N."/>
            <person name="Tripp H.J."/>
            <person name="Zehr J.P."/>
        </authorList>
    </citation>
    <scope>NUCLEOTIDE SEQUENCE [LARGE SCALE GENOMIC DNA]</scope>
    <source>
        <strain evidence="1 2">WH 0003</strain>
    </source>
</reference>
<dbReference type="Proteomes" id="UP000003477">
    <property type="component" value="Unassembled WGS sequence"/>
</dbReference>
<evidence type="ECO:0000313" key="1">
    <source>
        <dbReference type="EMBL" id="EHJ13439.1"/>
    </source>
</evidence>
<name>G5J302_CROWT</name>
<organism evidence="1 2">
    <name type="scientific">Crocosphaera watsonii WH 0003</name>
    <dbReference type="NCBI Taxonomy" id="423471"/>
    <lineage>
        <taxon>Bacteria</taxon>
        <taxon>Bacillati</taxon>
        <taxon>Cyanobacteriota</taxon>
        <taxon>Cyanophyceae</taxon>
        <taxon>Oscillatoriophycideae</taxon>
        <taxon>Chroococcales</taxon>
        <taxon>Aphanothecaceae</taxon>
        <taxon>Crocosphaera</taxon>
    </lineage>
</organism>
<evidence type="ECO:0000313" key="2">
    <source>
        <dbReference type="Proteomes" id="UP000003477"/>
    </source>
</evidence>